<dbReference type="EMBL" id="JACHWJ010000005">
    <property type="protein sequence ID" value="MBB2959050.1"/>
    <property type="molecule type" value="Genomic_DNA"/>
</dbReference>
<protein>
    <submittedName>
        <fullName evidence="2">Uncharacterized protein</fullName>
    </submittedName>
</protein>
<feature type="transmembrane region" description="Helical" evidence="1">
    <location>
        <begin position="68"/>
        <end position="95"/>
    </location>
</feature>
<keyword evidence="1" id="KW-0812">Transmembrane</keyword>
<keyword evidence="1" id="KW-0472">Membrane</keyword>
<evidence type="ECO:0000256" key="1">
    <source>
        <dbReference type="SAM" id="Phobius"/>
    </source>
</evidence>
<name>A0A7W4UR42_9MICO</name>
<dbReference type="RefSeq" id="WP_068481717.1">
    <property type="nucleotide sequence ID" value="NZ_CZJS01000122.1"/>
</dbReference>
<sequence length="142" mass="15588">MIRTEHDDYGAELAEELELRDVPNEAIERIVREVRSHLAESGEDPRDSFGSPQHYADQLVPRSWTRRMLWPIVAVAGLLGAGAGFMFLSGAFGLIDPSVQLWGLAPGVRVAISGVFLAGFVGLVAWMAVGSRRRAASWRVRS</sequence>
<organism evidence="2 3">
    <name type="scientific">Pseudoclavibacter helvolus</name>
    <dbReference type="NCBI Taxonomy" id="255205"/>
    <lineage>
        <taxon>Bacteria</taxon>
        <taxon>Bacillati</taxon>
        <taxon>Actinomycetota</taxon>
        <taxon>Actinomycetes</taxon>
        <taxon>Micrococcales</taxon>
        <taxon>Microbacteriaceae</taxon>
        <taxon>Pseudoclavibacter</taxon>
    </lineage>
</organism>
<keyword evidence="3" id="KW-1185">Reference proteome</keyword>
<evidence type="ECO:0000313" key="2">
    <source>
        <dbReference type="EMBL" id="MBB2959050.1"/>
    </source>
</evidence>
<reference evidence="2 3" key="1">
    <citation type="submission" date="2020-08" db="EMBL/GenBank/DDBJ databases">
        <title>Sequencing the genomes of 1000 actinobacteria strains.</title>
        <authorList>
            <person name="Klenk H.-P."/>
        </authorList>
    </citation>
    <scope>NUCLEOTIDE SEQUENCE [LARGE SCALE GENOMIC DNA]</scope>
    <source>
        <strain evidence="2 3">DSM 20419</strain>
    </source>
</reference>
<keyword evidence="1" id="KW-1133">Transmembrane helix</keyword>
<proteinExistence type="predicted"/>
<dbReference type="OrthoDB" id="5192631at2"/>
<comment type="caution">
    <text evidence="2">The sequence shown here is derived from an EMBL/GenBank/DDBJ whole genome shotgun (WGS) entry which is preliminary data.</text>
</comment>
<dbReference type="Pfam" id="PF22564">
    <property type="entry name" value="HAAS"/>
    <property type="match status" value="1"/>
</dbReference>
<dbReference type="AlphaFoldDB" id="A0A7W4UR42"/>
<dbReference type="Proteomes" id="UP000545286">
    <property type="component" value="Unassembled WGS sequence"/>
</dbReference>
<gene>
    <name evidence="2" type="ORF">FHX72_003202</name>
</gene>
<evidence type="ECO:0000313" key="3">
    <source>
        <dbReference type="Proteomes" id="UP000545286"/>
    </source>
</evidence>
<feature type="transmembrane region" description="Helical" evidence="1">
    <location>
        <begin position="107"/>
        <end position="129"/>
    </location>
</feature>
<accession>A0A7W4UR42</accession>